<keyword evidence="3" id="KW-1185">Reference proteome</keyword>
<feature type="non-terminal residue" evidence="2">
    <location>
        <position position="1"/>
    </location>
</feature>
<dbReference type="GO" id="GO:0051131">
    <property type="term" value="P:chaperone-mediated protein complex assembly"/>
    <property type="evidence" value="ECO:0007669"/>
    <property type="project" value="InterPro"/>
</dbReference>
<dbReference type="Gene3D" id="3.30.260.10">
    <property type="entry name" value="TCP-1-like chaperonin intermediate domain"/>
    <property type="match status" value="1"/>
</dbReference>
<accession>A0A091UYJ0</accession>
<dbReference type="PANTHER" id="PTHR14667:SF2">
    <property type="entry name" value="BARDET-BIEDL SYNDROME 10 PROTEIN"/>
    <property type="match status" value="1"/>
</dbReference>
<dbReference type="AlphaFoldDB" id="A0A091UYJ0"/>
<sequence length="508" mass="55766">FGQLHAAVAGLPVASSRVLPGLVLRRDFAAYCPAGGELRAVLVTEPLRPALSAPGVEFVVNSEAQYQASLRWISRRTEALMKHLQSNGIKLLLSSVKQEEVVIYYAKLYGVSVVECLSSEEVALICEITGVSPYAPFGDNLHREITETAVATFCQPLLLGSERCVHVGFTSVCAFQPHCLILCGPVDGVNEQHAAAVQGAFTMLQQLFKRVDQREDCKAEAAQKQLVIENISCNSNQVSERQLNAHRDETETQIVDPDLQGSENPACAQTDSQTPSDPISHIEEFHVATEAGGSSRGVQKPHAKGEHLGDMHENCKSDLLMDNQKNYSTAVSAAHNANIVAACERLDVGKDLEKTSCNIVPLKHEKSCVSIAQNYSNSLIEAGSVLPVGGYFEILLHYYIQYYAKQFQQSEVAIISNAVAEALLSIPKSLYSTTERNSFTKFYLKAINALRKNQPLPMKEKGLESVYCKYQLVISVLHCVTELLSIDLIIGVKRPLQKIEDNDSEDDF</sequence>
<proteinExistence type="predicted"/>
<dbReference type="Proteomes" id="UP000053283">
    <property type="component" value="Unassembled WGS sequence"/>
</dbReference>
<dbReference type="InterPro" id="IPR042619">
    <property type="entry name" value="BBS10"/>
</dbReference>
<feature type="compositionally biased region" description="Polar residues" evidence="1">
    <location>
        <begin position="261"/>
        <end position="277"/>
    </location>
</feature>
<evidence type="ECO:0000256" key="1">
    <source>
        <dbReference type="SAM" id="MobiDB-lite"/>
    </source>
</evidence>
<reference evidence="2 3" key="1">
    <citation type="submission" date="2014-04" db="EMBL/GenBank/DDBJ databases">
        <title>Genome evolution of avian class.</title>
        <authorList>
            <person name="Zhang G."/>
            <person name="Li C."/>
        </authorList>
    </citation>
    <scope>NUCLEOTIDE SEQUENCE [LARGE SCALE GENOMIC DNA]</scope>
    <source>
        <strain evidence="2">BGI_Y956</strain>
    </source>
</reference>
<evidence type="ECO:0000313" key="2">
    <source>
        <dbReference type="EMBL" id="KFQ95512.1"/>
    </source>
</evidence>
<feature type="region of interest" description="Disordered" evidence="1">
    <location>
        <begin position="257"/>
        <end position="278"/>
    </location>
</feature>
<dbReference type="InterPro" id="IPR027410">
    <property type="entry name" value="TCP-1-like_intermed_sf"/>
</dbReference>
<dbReference type="eggNOG" id="KOG0360">
    <property type="taxonomic scope" value="Eukaryota"/>
</dbReference>
<dbReference type="EMBL" id="KL410281">
    <property type="protein sequence ID" value="KFQ95512.1"/>
    <property type="molecule type" value="Genomic_DNA"/>
</dbReference>
<dbReference type="InterPro" id="IPR027409">
    <property type="entry name" value="GroEL-like_apical_dom_sf"/>
</dbReference>
<organism evidence="2 3">
    <name type="scientific">Nipponia nippon</name>
    <name type="common">Crested ibis</name>
    <name type="synonym">Ibis nippon</name>
    <dbReference type="NCBI Taxonomy" id="128390"/>
    <lineage>
        <taxon>Eukaryota</taxon>
        <taxon>Metazoa</taxon>
        <taxon>Chordata</taxon>
        <taxon>Craniata</taxon>
        <taxon>Vertebrata</taxon>
        <taxon>Euteleostomi</taxon>
        <taxon>Archelosauria</taxon>
        <taxon>Archosauria</taxon>
        <taxon>Dinosauria</taxon>
        <taxon>Saurischia</taxon>
        <taxon>Theropoda</taxon>
        <taxon>Coelurosauria</taxon>
        <taxon>Aves</taxon>
        <taxon>Neognathae</taxon>
        <taxon>Neoaves</taxon>
        <taxon>Aequornithes</taxon>
        <taxon>Pelecaniformes</taxon>
        <taxon>Threskiornithidae</taxon>
        <taxon>Nipponia</taxon>
    </lineage>
</organism>
<dbReference type="SUPFAM" id="SSF48592">
    <property type="entry name" value="GroEL equatorial domain-like"/>
    <property type="match status" value="1"/>
</dbReference>
<dbReference type="SUPFAM" id="SSF52029">
    <property type="entry name" value="GroEL apical domain-like"/>
    <property type="match status" value="1"/>
</dbReference>
<feature type="non-terminal residue" evidence="2">
    <location>
        <position position="508"/>
    </location>
</feature>
<gene>
    <name evidence="2" type="ORF">Y956_11105</name>
</gene>
<dbReference type="Gene3D" id="3.50.7.10">
    <property type="entry name" value="GroEL"/>
    <property type="match status" value="1"/>
</dbReference>
<name>A0A091UYJ0_NIPNI</name>
<protein>
    <submittedName>
        <fullName evidence="2">Bardet-Biedl syndrome 10 protein</fullName>
    </submittedName>
</protein>
<dbReference type="PANTHER" id="PTHR14667">
    <property type="entry name" value="BARDET-BIEDL SYNDROME 10 PROTEIN"/>
    <property type="match status" value="1"/>
</dbReference>
<evidence type="ECO:0000313" key="3">
    <source>
        <dbReference type="Proteomes" id="UP000053283"/>
    </source>
</evidence>
<dbReference type="Gene3D" id="1.10.560.10">
    <property type="entry name" value="GroEL-like equatorial domain"/>
    <property type="match status" value="1"/>
</dbReference>
<dbReference type="STRING" id="128390.A0A091UYJ0"/>
<dbReference type="InterPro" id="IPR027413">
    <property type="entry name" value="GROEL-like_equatorial_sf"/>
</dbReference>